<dbReference type="EMBL" id="FONN01000047">
    <property type="protein sequence ID" value="SFF47371.1"/>
    <property type="molecule type" value="Genomic_DNA"/>
</dbReference>
<keyword evidence="2" id="KW-1185">Reference proteome</keyword>
<dbReference type="OrthoDB" id="2237472at2"/>
<organism evidence="1 2">
    <name type="scientific">Paenibacillus algorifonticola</name>
    <dbReference type="NCBI Taxonomy" id="684063"/>
    <lineage>
        <taxon>Bacteria</taxon>
        <taxon>Bacillati</taxon>
        <taxon>Bacillota</taxon>
        <taxon>Bacilli</taxon>
        <taxon>Bacillales</taxon>
        <taxon>Paenibacillaceae</taxon>
        <taxon>Paenibacillus</taxon>
    </lineage>
</organism>
<proteinExistence type="predicted"/>
<accession>A0A1I2J3R5</accession>
<protein>
    <submittedName>
        <fullName evidence="1">Histidine phosphatase superfamily (Branch 1)</fullName>
    </submittedName>
</protein>
<evidence type="ECO:0000313" key="2">
    <source>
        <dbReference type="Proteomes" id="UP000183410"/>
    </source>
</evidence>
<dbReference type="AlphaFoldDB" id="A0A1I2J3R5"/>
<dbReference type="InterPro" id="IPR013078">
    <property type="entry name" value="His_Pase_superF_clade-1"/>
</dbReference>
<name>A0A1I2J3R5_9BACL</name>
<dbReference type="RefSeq" id="WP_052737391.1">
    <property type="nucleotide sequence ID" value="NZ_FONN01000047.1"/>
</dbReference>
<dbReference type="SUPFAM" id="SSF53254">
    <property type="entry name" value="Phosphoglycerate mutase-like"/>
    <property type="match status" value="1"/>
</dbReference>
<dbReference type="CDD" id="cd07067">
    <property type="entry name" value="HP_PGM_like"/>
    <property type="match status" value="1"/>
</dbReference>
<reference evidence="2" key="1">
    <citation type="submission" date="2016-10" db="EMBL/GenBank/DDBJ databases">
        <authorList>
            <person name="Varghese N."/>
            <person name="Submissions S."/>
        </authorList>
    </citation>
    <scope>NUCLEOTIDE SEQUENCE [LARGE SCALE GENOMIC DNA]</scope>
    <source>
        <strain evidence="2">CGMCC 1.10223</strain>
    </source>
</reference>
<evidence type="ECO:0000313" key="1">
    <source>
        <dbReference type="EMBL" id="SFF47371.1"/>
    </source>
</evidence>
<dbReference type="Proteomes" id="UP000183410">
    <property type="component" value="Unassembled WGS sequence"/>
</dbReference>
<dbReference type="Gene3D" id="3.40.50.1240">
    <property type="entry name" value="Phosphoglycerate mutase-like"/>
    <property type="match status" value="1"/>
</dbReference>
<sequence>MYGPITAQKYQGEWNGVKESIEVWTVAGSSIVEITTEALGIEAAQSSHALMENLLQQQNLLPLQPGLSKTGWALKKLLQTISDPFSLLLQGGFNLYFRHAKPESTVDDEVMLSQSGQEQARKLGELLSARKIPIQLPVSASPINRARQTAEIAFSEKNIQIEPQLIQKNHLPQLLEVVPKQGFNQVFVAHQFTFNNQLKEFDDLLYLGMVLLKPLGEGKGYTVVQVLDLLQEALIKHSSDVPELTLKK</sequence>
<dbReference type="Pfam" id="PF00300">
    <property type="entry name" value="His_Phos_1"/>
    <property type="match status" value="1"/>
</dbReference>
<dbReference type="InterPro" id="IPR029033">
    <property type="entry name" value="His_PPase_superfam"/>
</dbReference>
<gene>
    <name evidence="1" type="ORF">SAMN04487969_14711</name>
</gene>